<accession>A0A3Q9KRP7</accession>
<keyword evidence="2" id="KW-0548">Nucleotidyltransferase</keyword>
<dbReference type="Pfam" id="PF00483">
    <property type="entry name" value="NTP_transferase"/>
    <property type="match status" value="1"/>
</dbReference>
<dbReference type="RefSeq" id="WP_127175922.1">
    <property type="nucleotide sequence ID" value="NZ_CP029078.1"/>
</dbReference>
<name>A0A3Q9KRP7_STRGD</name>
<dbReference type="Proteomes" id="UP000501753">
    <property type="component" value="Chromosome"/>
</dbReference>
<dbReference type="KEGG" id="sgd:ELQ87_00870"/>
<sequence length="357" mass="38274">MKALVLSGGAGTRLRPFSHSMPKQLIPVANKPVLEHVLENIVALGVSDIGVVVGDWEPEITAVLGDGSRLGARLTYLRQDKPRGLADCVRVARDFLGDDDFVMYLGDCMLVGGVAEAAEEFARLRPRAYVVVHKVADPSAFGVVEMDPDGTVRRLVEKPRDARSDLALTGVYFFTSAIHRAIDAIGPSARGELEITDAIQWLVTDGAEVRAGRYRGYWKDTGRIDDVLECNRKLLDGLVRRVDGAVDGASELDGAVVVEPGAQVTRSRIEGPAIIGAGTLVEDCVIGPHTSVGRDCSLGGSRLGYSIVLDGAEIHRVDRLHGSVIGRFAVVGPVTDDGDRQRLVIGDHSRVQVGGER</sequence>
<dbReference type="AlphaFoldDB" id="A0A3Q9KRP7"/>
<dbReference type="GO" id="GO:0008879">
    <property type="term" value="F:glucose-1-phosphate thymidylyltransferase activity"/>
    <property type="evidence" value="ECO:0007669"/>
    <property type="project" value="UniProtKB-EC"/>
</dbReference>
<dbReference type="PANTHER" id="PTHR42883">
    <property type="entry name" value="GLUCOSE-1-PHOSPHATE THYMIDYLTRANSFERASE"/>
    <property type="match status" value="1"/>
</dbReference>
<proteinExistence type="predicted"/>
<dbReference type="CDD" id="cd04189">
    <property type="entry name" value="G1P_TT_long"/>
    <property type="match status" value="1"/>
</dbReference>
<dbReference type="InterPro" id="IPR029044">
    <property type="entry name" value="Nucleotide-diphossugar_trans"/>
</dbReference>
<dbReference type="InterPro" id="IPR005908">
    <property type="entry name" value="G1P_thy_trans_l"/>
</dbReference>
<dbReference type="EMBL" id="CP029078">
    <property type="protein sequence ID" value="QCN90142.1"/>
    <property type="molecule type" value="Genomic_DNA"/>
</dbReference>
<dbReference type="PANTHER" id="PTHR42883:SF2">
    <property type="entry name" value="THYMIDYLYLTRANSFERASE"/>
    <property type="match status" value="1"/>
</dbReference>
<evidence type="ECO:0000313" key="2">
    <source>
        <dbReference type="EMBL" id="AZS83006.1"/>
    </source>
</evidence>
<evidence type="ECO:0000313" key="4">
    <source>
        <dbReference type="Proteomes" id="UP000271291"/>
    </source>
</evidence>
<keyword evidence="5" id="KW-1185">Reference proteome</keyword>
<dbReference type="Gene3D" id="3.90.550.10">
    <property type="entry name" value="Spore Coat Polysaccharide Biosynthesis Protein SpsA, Chain A"/>
    <property type="match status" value="1"/>
</dbReference>
<reference evidence="3 5" key="1">
    <citation type="submission" date="2018-04" db="EMBL/GenBank/DDBJ databases">
        <title>Complete genome sequences of Streptomyces griseoviridis K61 and characterization of antagonistic properties of biological control agents.</title>
        <authorList>
            <person name="Mariita R.M."/>
            <person name="Sello J.K."/>
        </authorList>
    </citation>
    <scope>NUCLEOTIDE SEQUENCE [LARGE SCALE GENOMIC DNA]</scope>
    <source>
        <strain evidence="3 5">K61</strain>
    </source>
</reference>
<evidence type="ECO:0000313" key="3">
    <source>
        <dbReference type="EMBL" id="QCN90142.1"/>
    </source>
</evidence>
<gene>
    <name evidence="3" type="ORF">DDJ31_38495</name>
    <name evidence="2" type="ORF">ELQ87_00870</name>
</gene>
<dbReference type="EC" id="2.7.7.24" evidence="2"/>
<dbReference type="SUPFAM" id="SSF53448">
    <property type="entry name" value="Nucleotide-diphospho-sugar transferases"/>
    <property type="match status" value="1"/>
</dbReference>
<dbReference type="Gene3D" id="2.160.10.10">
    <property type="entry name" value="Hexapeptide repeat proteins"/>
    <property type="match status" value="1"/>
</dbReference>
<evidence type="ECO:0000313" key="5">
    <source>
        <dbReference type="Proteomes" id="UP000501753"/>
    </source>
</evidence>
<organism evidence="2 4">
    <name type="scientific">Streptomyces griseoviridis</name>
    <dbReference type="NCBI Taxonomy" id="45398"/>
    <lineage>
        <taxon>Bacteria</taxon>
        <taxon>Bacillati</taxon>
        <taxon>Actinomycetota</taxon>
        <taxon>Actinomycetes</taxon>
        <taxon>Kitasatosporales</taxon>
        <taxon>Streptomycetaceae</taxon>
        <taxon>Streptomyces</taxon>
    </lineage>
</organism>
<dbReference type="EMBL" id="CP034687">
    <property type="protein sequence ID" value="AZS83006.1"/>
    <property type="molecule type" value="Genomic_DNA"/>
</dbReference>
<feature type="domain" description="Nucleotidyl transferase" evidence="1">
    <location>
        <begin position="2"/>
        <end position="236"/>
    </location>
</feature>
<protein>
    <submittedName>
        <fullName evidence="2">Glucose-1-phosphate thymidylyltransferase</fullName>
        <ecNumber evidence="2">2.7.7.24</ecNumber>
    </submittedName>
</protein>
<evidence type="ECO:0000259" key="1">
    <source>
        <dbReference type="Pfam" id="PF00483"/>
    </source>
</evidence>
<dbReference type="NCBIfam" id="TIGR01208">
    <property type="entry name" value="rmlA_long"/>
    <property type="match status" value="1"/>
</dbReference>
<dbReference type="OrthoDB" id="9803871at2"/>
<keyword evidence="2" id="KW-0808">Transferase</keyword>
<reference evidence="2 4" key="2">
    <citation type="submission" date="2018-12" db="EMBL/GenBank/DDBJ databases">
        <title>Streptomyces griseoviridis F1-27 complete genome.</title>
        <authorList>
            <person name="Mariita R.M."/>
            <person name="Sello J.K."/>
        </authorList>
    </citation>
    <scope>NUCLEOTIDE SEQUENCE [LARGE SCALE GENOMIC DNA]</scope>
    <source>
        <strain evidence="2 4">F1-27</strain>
    </source>
</reference>
<dbReference type="Proteomes" id="UP000271291">
    <property type="component" value="Chromosome"/>
</dbReference>
<dbReference type="InterPro" id="IPR005835">
    <property type="entry name" value="NTP_transferase_dom"/>
</dbReference>